<accession>A0ABQ9IW58</accession>
<proteinExistence type="predicted"/>
<evidence type="ECO:0000313" key="2">
    <source>
        <dbReference type="Proteomes" id="UP001162164"/>
    </source>
</evidence>
<dbReference type="PANTHER" id="PTHR45749:SF28">
    <property type="entry name" value="ZINC FINGER MYM-TYPE PROTEIN 1-LIKE-RELATED"/>
    <property type="match status" value="1"/>
</dbReference>
<sequence>MRYVRNGEVVERFVGFEDVGSRRTSEDLFKLLTEKFFKFDLENKLIAQSYDGSAVMAGHLNDLQVKIKSVAPQALFTHCYSHSLNLVLSAACSSIAQIIFSKSAERTNVLNTICGNRLPTYWNFTTHVVSTVYAHKIQLIEILEYIICRPGFDKISITGAVGLKKHLEDSNFLFFLEVFHLIFQQTDVIFSSRRIEIADSFSRDHIQALLSKLKDFRNDQYFENISFDQSEFTRRKMSDIADPKTSFKQAFYEIMDAVTSQIEIRFADTDKLIFF</sequence>
<dbReference type="InterPro" id="IPR012337">
    <property type="entry name" value="RNaseH-like_sf"/>
</dbReference>
<name>A0ABQ9IW58_9CUCU</name>
<comment type="caution">
    <text evidence="1">The sequence shown here is derived from an EMBL/GenBank/DDBJ whole genome shotgun (WGS) entry which is preliminary data.</text>
</comment>
<dbReference type="Proteomes" id="UP001162164">
    <property type="component" value="Unassembled WGS sequence"/>
</dbReference>
<evidence type="ECO:0008006" key="3">
    <source>
        <dbReference type="Google" id="ProtNLM"/>
    </source>
</evidence>
<organism evidence="1 2">
    <name type="scientific">Molorchus minor</name>
    <dbReference type="NCBI Taxonomy" id="1323400"/>
    <lineage>
        <taxon>Eukaryota</taxon>
        <taxon>Metazoa</taxon>
        <taxon>Ecdysozoa</taxon>
        <taxon>Arthropoda</taxon>
        <taxon>Hexapoda</taxon>
        <taxon>Insecta</taxon>
        <taxon>Pterygota</taxon>
        <taxon>Neoptera</taxon>
        <taxon>Endopterygota</taxon>
        <taxon>Coleoptera</taxon>
        <taxon>Polyphaga</taxon>
        <taxon>Cucujiformia</taxon>
        <taxon>Chrysomeloidea</taxon>
        <taxon>Cerambycidae</taxon>
        <taxon>Lamiinae</taxon>
        <taxon>Monochamini</taxon>
        <taxon>Molorchus</taxon>
    </lineage>
</organism>
<evidence type="ECO:0000313" key="1">
    <source>
        <dbReference type="EMBL" id="KAJ8967347.1"/>
    </source>
</evidence>
<dbReference type="PANTHER" id="PTHR45749">
    <property type="match status" value="1"/>
</dbReference>
<gene>
    <name evidence="1" type="ORF">NQ317_013974</name>
</gene>
<reference evidence="1" key="1">
    <citation type="journal article" date="2023" name="Insect Mol. Biol.">
        <title>Genome sequencing provides insights into the evolution of gene families encoding plant cell wall-degrading enzymes in longhorned beetles.</title>
        <authorList>
            <person name="Shin N.R."/>
            <person name="Okamura Y."/>
            <person name="Kirsch R."/>
            <person name="Pauchet Y."/>
        </authorList>
    </citation>
    <scope>NUCLEOTIDE SEQUENCE</scope>
    <source>
        <strain evidence="1">MMC_N1</strain>
    </source>
</reference>
<protein>
    <recommendedName>
        <fullName evidence="3">DUF4371 domain-containing protein</fullName>
    </recommendedName>
</protein>
<dbReference type="EMBL" id="JAPWTJ010002206">
    <property type="protein sequence ID" value="KAJ8967347.1"/>
    <property type="molecule type" value="Genomic_DNA"/>
</dbReference>
<keyword evidence="2" id="KW-1185">Reference proteome</keyword>
<dbReference type="SUPFAM" id="SSF53098">
    <property type="entry name" value="Ribonuclease H-like"/>
    <property type="match status" value="1"/>
</dbReference>